<evidence type="ECO:0000313" key="2">
    <source>
        <dbReference type="EMBL" id="KAK1880527.1"/>
    </source>
</evidence>
<feature type="compositionally biased region" description="Basic and acidic residues" evidence="1">
    <location>
        <begin position="442"/>
        <end position="455"/>
    </location>
</feature>
<comment type="caution">
    <text evidence="2">The sequence shown here is derived from an EMBL/GenBank/DDBJ whole genome shotgun (WGS) entry which is preliminary data.</text>
</comment>
<feature type="compositionally biased region" description="Polar residues" evidence="1">
    <location>
        <begin position="123"/>
        <end position="138"/>
    </location>
</feature>
<protein>
    <submittedName>
        <fullName evidence="2">Anaerobic glycerol-3-phosphate dehydrogenase subunit B</fullName>
    </submittedName>
</protein>
<dbReference type="Proteomes" id="UP001228049">
    <property type="component" value="Unassembled WGS sequence"/>
</dbReference>
<feature type="compositionally biased region" description="Polar residues" evidence="1">
    <location>
        <begin position="540"/>
        <end position="553"/>
    </location>
</feature>
<reference evidence="2" key="1">
    <citation type="submission" date="2023-04" db="EMBL/GenBank/DDBJ databases">
        <title>Chromosome-level genome of Chaenocephalus aceratus.</title>
        <authorList>
            <person name="Park H."/>
        </authorList>
    </citation>
    <scope>NUCLEOTIDE SEQUENCE</scope>
    <source>
        <strain evidence="2">DE</strain>
        <tissue evidence="2">Muscle</tissue>
    </source>
</reference>
<feature type="region of interest" description="Disordered" evidence="1">
    <location>
        <begin position="364"/>
        <end position="397"/>
    </location>
</feature>
<dbReference type="EMBL" id="JASDAP010000025">
    <property type="protein sequence ID" value="KAK1880527.1"/>
    <property type="molecule type" value="Genomic_DNA"/>
</dbReference>
<feature type="region of interest" description="Disordered" evidence="1">
    <location>
        <begin position="533"/>
        <end position="553"/>
    </location>
</feature>
<name>A0AAD9BB37_DISEL</name>
<feature type="compositionally biased region" description="Polar residues" evidence="1">
    <location>
        <begin position="29"/>
        <end position="43"/>
    </location>
</feature>
<feature type="region of interest" description="Disordered" evidence="1">
    <location>
        <begin position="109"/>
        <end position="166"/>
    </location>
</feature>
<feature type="compositionally biased region" description="Basic and acidic residues" evidence="1">
    <location>
        <begin position="139"/>
        <end position="152"/>
    </location>
</feature>
<dbReference type="AlphaFoldDB" id="A0AAD9BB37"/>
<feature type="compositionally biased region" description="Polar residues" evidence="1">
    <location>
        <begin position="414"/>
        <end position="432"/>
    </location>
</feature>
<accession>A0AAD9BB37</accession>
<evidence type="ECO:0000313" key="3">
    <source>
        <dbReference type="Proteomes" id="UP001228049"/>
    </source>
</evidence>
<proteinExistence type="predicted"/>
<feature type="region of interest" description="Disordered" evidence="1">
    <location>
        <begin position="414"/>
        <end position="507"/>
    </location>
</feature>
<feature type="compositionally biased region" description="Basic residues" evidence="1">
    <location>
        <begin position="19"/>
        <end position="28"/>
    </location>
</feature>
<organism evidence="2 3">
    <name type="scientific">Dissostichus eleginoides</name>
    <name type="common">Patagonian toothfish</name>
    <name type="synonym">Dissostichus amissus</name>
    <dbReference type="NCBI Taxonomy" id="100907"/>
    <lineage>
        <taxon>Eukaryota</taxon>
        <taxon>Metazoa</taxon>
        <taxon>Chordata</taxon>
        <taxon>Craniata</taxon>
        <taxon>Vertebrata</taxon>
        <taxon>Euteleostomi</taxon>
        <taxon>Actinopterygii</taxon>
        <taxon>Neopterygii</taxon>
        <taxon>Teleostei</taxon>
        <taxon>Neoteleostei</taxon>
        <taxon>Acanthomorphata</taxon>
        <taxon>Eupercaria</taxon>
        <taxon>Perciformes</taxon>
        <taxon>Notothenioidei</taxon>
        <taxon>Nototheniidae</taxon>
        <taxon>Dissostichus</taxon>
    </lineage>
</organism>
<gene>
    <name evidence="2" type="ORF">KUDE01_026052</name>
</gene>
<feature type="region of interest" description="Disordered" evidence="1">
    <location>
        <begin position="1"/>
        <end position="46"/>
    </location>
</feature>
<sequence length="900" mass="99840">MKNSVASTADVAPNVQKSKAPKAPKLNRHTNPTTVPSRHSTTPKVGIQKALLRTRDVHVSSPSTTHAAEVLRQNVTYTSPASRQDDEQIKHQLQTRLVQIPAVNIGKHQDYQPPLATGAAGSFTDSPDTCQETRNTKQQQERRDPELEDSSREQQNQPRSSQRAEHVSTHSQALAMFLTGESSHLSTYLKVQGTERGGSIIGLGFVWECQGISVSPFYLCESCKEMIIHYKICEHMRSYDHQLQYIWMQHPDFLYFWDYDFLLKEMKQDIVEGIAMMLSKRERYYKVDAQCILLRPGAFEHVKSLSFSEALKLVKDLKKDPKLDWQTSFTAHQKETRQETEEYHSENTVGYLDGVQQRRVLSPLNVKSSSPNADFLVPPISSLSPQEKPGPPDFQHQTPITEYQVKQAEVHLESQSSAIVGSKTSQTLSLSPTDKCPPTRKRPADEPVETLDRYRSSNPQLEDPFPEYYKPTCSQPSSESASESSLVNPAATPPLLSPLDQDAGPESYELDELPEYTMHFDRLLALVRKTKLNVSPGKSPPSNKENATSCTYDSSQRVVKSSWDQKHVQIMSNMPPKETTGDLKHVNVTQDPASAYSFEEMSLTSAAPVGHEKQLVAPHANWALSANNSSLMGSTSTRGNLLFGGTEAQTVSTVLASASAVDPSDPQHQISVKDQRNPSLFCEVPNDNPETVTPNQLPINTIITARPNDLFMSGYNREALTEMNQGGRAAHTLAAPMRPSKASGGLYVLNGRQVFISPDAVGSYTTPDHSPAYTTRGVFPSQIYPKQEAGRFSMQSFGHISASPLPPDLVMLGRQQQWLLQLQQQQQQQQHSSWTMAAAPANYRIDQTQSSSQVYMQPPFDHYPPAADNGIVSQGSANSFMATGTGLFTPGPHMTDNPPQ</sequence>
<evidence type="ECO:0000256" key="1">
    <source>
        <dbReference type="SAM" id="MobiDB-lite"/>
    </source>
</evidence>
<keyword evidence="3" id="KW-1185">Reference proteome</keyword>